<name>E4YLG6_OIKDI</name>
<proteinExistence type="predicted"/>
<sequence>MFYKILYIFSFRPLSPDRTRSDTQFLLAAT</sequence>
<reference evidence="1" key="1">
    <citation type="journal article" date="2010" name="Science">
        <title>Plasticity of animal genome architecture unmasked by rapid evolution of a pelagic tunicate.</title>
        <authorList>
            <person name="Denoeud F."/>
            <person name="Henriet S."/>
            <person name="Mungpakdee S."/>
            <person name="Aury J.M."/>
            <person name="Da Silva C."/>
            <person name="Brinkmann H."/>
            <person name="Mikhaleva J."/>
            <person name="Olsen L.C."/>
            <person name="Jubin C."/>
            <person name="Canestro C."/>
            <person name="Bouquet J.M."/>
            <person name="Danks G."/>
            <person name="Poulain J."/>
            <person name="Campsteijn C."/>
            <person name="Adamski M."/>
            <person name="Cross I."/>
            <person name="Yadetie F."/>
            <person name="Muffato M."/>
            <person name="Louis A."/>
            <person name="Butcher S."/>
            <person name="Tsagkogeorga G."/>
            <person name="Konrad A."/>
            <person name="Singh S."/>
            <person name="Jensen M.F."/>
            <person name="Cong E.H."/>
            <person name="Eikeseth-Otteraa H."/>
            <person name="Noel B."/>
            <person name="Anthouard V."/>
            <person name="Porcel B.M."/>
            <person name="Kachouri-Lafond R."/>
            <person name="Nishino A."/>
            <person name="Ugolini M."/>
            <person name="Chourrout P."/>
            <person name="Nishida H."/>
            <person name="Aasland R."/>
            <person name="Huzurbazar S."/>
            <person name="Westhof E."/>
            <person name="Delsuc F."/>
            <person name="Lehrach H."/>
            <person name="Reinhardt R."/>
            <person name="Weissenbach J."/>
            <person name="Roy S.W."/>
            <person name="Artiguenave F."/>
            <person name="Postlethwait J.H."/>
            <person name="Manak J.R."/>
            <person name="Thompson E.M."/>
            <person name="Jaillon O."/>
            <person name="Du Pasquier L."/>
            <person name="Boudinot P."/>
            <person name="Liberles D.A."/>
            <person name="Volff J.N."/>
            <person name="Philippe H."/>
            <person name="Lenhard B."/>
            <person name="Roest Crollius H."/>
            <person name="Wincker P."/>
            <person name="Chourrout D."/>
        </authorList>
    </citation>
    <scope>NUCLEOTIDE SEQUENCE [LARGE SCALE GENOMIC DNA]</scope>
</reference>
<dbReference type="Proteomes" id="UP000011014">
    <property type="component" value="Unassembled WGS sequence"/>
</dbReference>
<evidence type="ECO:0000313" key="1">
    <source>
        <dbReference type="EMBL" id="CBY36327.1"/>
    </source>
</evidence>
<accession>E4YLG6</accession>
<dbReference type="EMBL" id="FN654758">
    <property type="protein sequence ID" value="CBY36327.1"/>
    <property type="molecule type" value="Genomic_DNA"/>
</dbReference>
<gene>
    <name evidence="1" type="ORF">GSOID_T00028822001</name>
</gene>
<organism evidence="1">
    <name type="scientific">Oikopleura dioica</name>
    <name type="common">Tunicate</name>
    <dbReference type="NCBI Taxonomy" id="34765"/>
    <lineage>
        <taxon>Eukaryota</taxon>
        <taxon>Metazoa</taxon>
        <taxon>Chordata</taxon>
        <taxon>Tunicata</taxon>
        <taxon>Appendicularia</taxon>
        <taxon>Copelata</taxon>
        <taxon>Oikopleuridae</taxon>
        <taxon>Oikopleura</taxon>
    </lineage>
</organism>
<dbReference type="AlphaFoldDB" id="E4YLG6"/>
<protein>
    <submittedName>
        <fullName evidence="1">Uncharacterized protein</fullName>
    </submittedName>
</protein>